<evidence type="ECO:0000256" key="2">
    <source>
        <dbReference type="ARBA" id="ARBA00008455"/>
    </source>
</evidence>
<evidence type="ECO:0000256" key="1">
    <source>
        <dbReference type="ARBA" id="ARBA00001923"/>
    </source>
</evidence>
<comment type="function">
    <text evidence="9">Thiol protease. Has dipeptidylpeptidase activity. Active against a broad range of dipeptide substrates composed of both polar and hydrophobic amino acids. Proline cannot occupy the P1 position and arginine cannot occupy the P2 position of the substrate. Can act as both an exopeptidase and endopeptidase. Activates serine proteases such as elastase, cathepsin G and granzymes A and B.</text>
</comment>
<evidence type="ECO:0000256" key="9">
    <source>
        <dbReference type="ARBA" id="ARBA00045556"/>
    </source>
</evidence>
<evidence type="ECO:0000259" key="10">
    <source>
        <dbReference type="SMART" id="SM00645"/>
    </source>
</evidence>
<dbReference type="InterPro" id="IPR038765">
    <property type="entry name" value="Papain-like_cys_pep_sf"/>
</dbReference>
<dbReference type="InterPro" id="IPR025660">
    <property type="entry name" value="Pept_his_AS"/>
</dbReference>
<dbReference type="MEROPS" id="C01.070"/>
<dbReference type="SMART" id="SM00645">
    <property type="entry name" value="Pept_C1"/>
    <property type="match status" value="1"/>
</dbReference>
<reference evidence="11 12" key="1">
    <citation type="journal article" date="2010" name="Cell">
        <title>The genome of Naegleria gruberi illuminates early eukaryotic versatility.</title>
        <authorList>
            <person name="Fritz-Laylin L.K."/>
            <person name="Prochnik S.E."/>
            <person name="Ginger M.L."/>
            <person name="Dacks J.B."/>
            <person name="Carpenter M.L."/>
            <person name="Field M.C."/>
            <person name="Kuo A."/>
            <person name="Paredez A."/>
            <person name="Chapman J."/>
            <person name="Pham J."/>
            <person name="Shu S."/>
            <person name="Neupane R."/>
            <person name="Cipriano M."/>
            <person name="Mancuso J."/>
            <person name="Tu H."/>
            <person name="Salamov A."/>
            <person name="Lindquist E."/>
            <person name="Shapiro H."/>
            <person name="Lucas S."/>
            <person name="Grigoriev I.V."/>
            <person name="Cande W.Z."/>
            <person name="Fulton C."/>
            <person name="Rokhsar D.S."/>
            <person name="Dawson S.C."/>
        </authorList>
    </citation>
    <scope>NUCLEOTIDE SEQUENCE [LARGE SCALE GENOMIC DNA]</scope>
    <source>
        <strain evidence="11 12">NEG-M</strain>
    </source>
</reference>
<evidence type="ECO:0000256" key="3">
    <source>
        <dbReference type="ARBA" id="ARBA00011610"/>
    </source>
</evidence>
<dbReference type="PANTHER" id="PTHR12411">
    <property type="entry name" value="CYSTEINE PROTEASE FAMILY C1-RELATED"/>
    <property type="match status" value="1"/>
</dbReference>
<comment type="similarity">
    <text evidence="2">Belongs to the peptidase C1 family.</text>
</comment>
<dbReference type="SUPFAM" id="SSF75001">
    <property type="entry name" value="Dipeptidyl peptidase I (cathepsin C), exclusion domain"/>
    <property type="match status" value="1"/>
</dbReference>
<evidence type="ECO:0000256" key="8">
    <source>
        <dbReference type="ARBA" id="ARBA00032961"/>
    </source>
</evidence>
<accession>D2V131</accession>
<evidence type="ECO:0000256" key="6">
    <source>
        <dbReference type="ARBA" id="ARBA00029779"/>
    </source>
</evidence>
<dbReference type="Pfam" id="PF00112">
    <property type="entry name" value="Peptidase_C1"/>
    <property type="match status" value="1"/>
</dbReference>
<comment type="subunit">
    <text evidence="3">Tetramer of heterotrimers consisting of exclusion domain, heavy- and light chains.</text>
</comment>
<proteinExistence type="inferred from homology"/>
<dbReference type="OrthoDB" id="3789175at2759"/>
<dbReference type="InterPro" id="IPR013128">
    <property type="entry name" value="Peptidase_C1A"/>
</dbReference>
<dbReference type="InParanoid" id="D2V131"/>
<dbReference type="VEuPathDB" id="AmoebaDB:NAEGRDRAFT_37577"/>
<dbReference type="InterPro" id="IPR036496">
    <property type="entry name" value="CathepsinC_exc_dom_sf"/>
</dbReference>
<dbReference type="KEGG" id="ngr:NAEGRDRAFT_37577"/>
<organism evidence="12">
    <name type="scientific">Naegleria gruberi</name>
    <name type="common">Amoeba</name>
    <dbReference type="NCBI Taxonomy" id="5762"/>
    <lineage>
        <taxon>Eukaryota</taxon>
        <taxon>Discoba</taxon>
        <taxon>Heterolobosea</taxon>
        <taxon>Tetramitia</taxon>
        <taxon>Eutetramitia</taxon>
        <taxon>Vahlkampfiidae</taxon>
        <taxon>Naegleria</taxon>
    </lineage>
</organism>
<dbReference type="InterPro" id="IPR014882">
    <property type="entry name" value="CathepsinC_exc"/>
</dbReference>
<comment type="cofactor">
    <cofactor evidence="1">
        <name>chloride</name>
        <dbReference type="ChEBI" id="CHEBI:17996"/>
    </cofactor>
</comment>
<evidence type="ECO:0000256" key="7">
    <source>
        <dbReference type="ARBA" id="ARBA00030778"/>
    </source>
</evidence>
<dbReference type="Proteomes" id="UP000006671">
    <property type="component" value="Unassembled WGS sequence"/>
</dbReference>
<keyword evidence="12" id="KW-1185">Reference proteome</keyword>
<protein>
    <recommendedName>
        <fullName evidence="4">Dipeptidyl peptidase 1</fullName>
    </recommendedName>
    <alternativeName>
        <fullName evidence="6">Cathepsin C</fullName>
    </alternativeName>
    <alternativeName>
        <fullName evidence="5">Cathepsin J</fullName>
    </alternativeName>
    <alternativeName>
        <fullName evidence="8">Dipeptidyl peptidase I</fullName>
    </alternativeName>
    <alternativeName>
        <fullName evidence="7">Dipeptidyl transferase</fullName>
    </alternativeName>
</protein>
<dbReference type="Pfam" id="PF08773">
    <property type="entry name" value="CathepsinC_exc"/>
    <property type="match status" value="1"/>
</dbReference>
<dbReference type="Gene3D" id="3.90.70.10">
    <property type="entry name" value="Cysteine proteinases"/>
    <property type="match status" value="1"/>
</dbReference>
<name>D2V131_NAEGR</name>
<dbReference type="AlphaFoldDB" id="D2V131"/>
<dbReference type="EMBL" id="GG738847">
    <property type="protein sequence ID" value="EFC49832.1"/>
    <property type="molecule type" value="Genomic_DNA"/>
</dbReference>
<evidence type="ECO:0000256" key="5">
    <source>
        <dbReference type="ARBA" id="ARBA00029762"/>
    </source>
</evidence>
<sequence length="430" mass="48789">MGKPTVRGHFTMVYDQGMEIKVDGLKYFAFFNYTEANVNNHTIVTSHCDQTFVGTYHDNSIPAKKWGCFKGFKSSSFQAKTVHSIDHAEEKIKRDFEHSTVFVNNDRYIQALNKAQSTWKATAHKQFEGMTFAELKRITGSYRRSYQKTRNLKKQQAKLRAMNADKVTLFNGKTGQFESQDAEKLRASLPTEFDWTNVNGRDFVVPVRNQEQCGSCYAFSSSDMFGSRVRIPSNLTQVPVYSPQDIVDCSAYSQGCDGGFPFLVGKYAMDYGLTVESCDPYQGHDLGKCSNQCPVNRQQRLHSSNYYFVGGYYGNSHELSMMHEIYQNGPLAIGFEVYPDLRNYKHGVYKHVTAEELKAQGLSEDEMIPHFEVVNHAVLMVGWGVENGTPYWKIKNSWSTTWGDNGYFKILRGSDECGVESDAEAGIPLF</sequence>
<dbReference type="PROSITE" id="PS00139">
    <property type="entry name" value="THIOL_PROTEASE_CYS"/>
    <property type="match status" value="1"/>
</dbReference>
<gene>
    <name evidence="11" type="ORF">NAEGRDRAFT_37577</name>
</gene>
<dbReference type="RefSeq" id="XP_002682576.1">
    <property type="nucleotide sequence ID" value="XM_002682530.1"/>
</dbReference>
<evidence type="ECO:0000313" key="12">
    <source>
        <dbReference type="Proteomes" id="UP000006671"/>
    </source>
</evidence>
<dbReference type="PRINTS" id="PR00705">
    <property type="entry name" value="PAPAIN"/>
</dbReference>
<evidence type="ECO:0000313" key="11">
    <source>
        <dbReference type="EMBL" id="EFC49832.1"/>
    </source>
</evidence>
<dbReference type="PROSITE" id="PS00639">
    <property type="entry name" value="THIOL_PROTEASE_HIS"/>
    <property type="match status" value="1"/>
</dbReference>
<dbReference type="eggNOG" id="KOG1543">
    <property type="taxonomic scope" value="Eukaryota"/>
</dbReference>
<dbReference type="OMA" id="ESMAVGI"/>
<dbReference type="SUPFAM" id="SSF54001">
    <property type="entry name" value="Cysteine proteinases"/>
    <property type="match status" value="1"/>
</dbReference>
<dbReference type="GO" id="GO:0006508">
    <property type="term" value="P:proteolysis"/>
    <property type="evidence" value="ECO:0007669"/>
    <property type="project" value="InterPro"/>
</dbReference>
<dbReference type="GeneID" id="8855504"/>
<dbReference type="GO" id="GO:0008234">
    <property type="term" value="F:cysteine-type peptidase activity"/>
    <property type="evidence" value="ECO:0007669"/>
    <property type="project" value="InterPro"/>
</dbReference>
<dbReference type="InterPro" id="IPR000668">
    <property type="entry name" value="Peptidase_C1A_C"/>
</dbReference>
<dbReference type="InterPro" id="IPR000169">
    <property type="entry name" value="Pept_cys_AS"/>
</dbReference>
<feature type="domain" description="Peptidase C1A papain C-terminal" evidence="10">
    <location>
        <begin position="189"/>
        <end position="427"/>
    </location>
</feature>
<evidence type="ECO:0000256" key="4">
    <source>
        <dbReference type="ARBA" id="ARBA00014709"/>
    </source>
</evidence>
<dbReference type="Gene3D" id="2.40.128.80">
    <property type="entry name" value="Cathepsin C, exclusion domain"/>
    <property type="match status" value="1"/>
</dbReference>